<dbReference type="EMBL" id="JADIMC010000066">
    <property type="protein sequence ID" value="MBO8476541.1"/>
    <property type="molecule type" value="Genomic_DNA"/>
</dbReference>
<dbReference type="InterPro" id="IPR023198">
    <property type="entry name" value="PGP-like_dom2"/>
</dbReference>
<dbReference type="Proteomes" id="UP000823598">
    <property type="component" value="Unassembled WGS sequence"/>
</dbReference>
<protein>
    <recommendedName>
        <fullName evidence="4">phosphoglycolate phosphatase</fullName>
        <ecNumber evidence="4">3.1.3.18</ecNumber>
    </recommendedName>
</protein>
<dbReference type="PANTHER" id="PTHR43434:SF1">
    <property type="entry name" value="PHOSPHOGLYCOLATE PHOSPHATASE"/>
    <property type="match status" value="1"/>
</dbReference>
<dbReference type="PANTHER" id="PTHR43434">
    <property type="entry name" value="PHOSPHOGLYCOLATE PHOSPHATASE"/>
    <property type="match status" value="1"/>
</dbReference>
<keyword evidence="5" id="KW-0378">Hydrolase</keyword>
<dbReference type="InterPro" id="IPR050155">
    <property type="entry name" value="HAD-like_hydrolase_sf"/>
</dbReference>
<reference evidence="5" key="1">
    <citation type="submission" date="2020-10" db="EMBL/GenBank/DDBJ databases">
        <authorList>
            <person name="Gilroy R."/>
        </authorList>
    </citation>
    <scope>NUCLEOTIDE SEQUENCE</scope>
    <source>
        <strain evidence="5">6919</strain>
    </source>
</reference>
<evidence type="ECO:0000256" key="4">
    <source>
        <dbReference type="ARBA" id="ARBA00013078"/>
    </source>
</evidence>
<comment type="caution">
    <text evidence="5">The sequence shown here is derived from an EMBL/GenBank/DDBJ whole genome shotgun (WGS) entry which is preliminary data.</text>
</comment>
<proteinExistence type="inferred from homology"/>
<dbReference type="AlphaFoldDB" id="A0A9D9IQR8"/>
<evidence type="ECO:0000313" key="5">
    <source>
        <dbReference type="EMBL" id="MBO8476541.1"/>
    </source>
</evidence>
<dbReference type="Gene3D" id="3.40.50.1000">
    <property type="entry name" value="HAD superfamily/HAD-like"/>
    <property type="match status" value="1"/>
</dbReference>
<dbReference type="SUPFAM" id="SSF56784">
    <property type="entry name" value="HAD-like"/>
    <property type="match status" value="1"/>
</dbReference>
<accession>A0A9D9IQR8</accession>
<dbReference type="SFLD" id="SFLDG01129">
    <property type="entry name" value="C1.5:_HAD__Beta-PGM__Phosphata"/>
    <property type="match status" value="1"/>
</dbReference>
<dbReference type="InterPro" id="IPR036412">
    <property type="entry name" value="HAD-like_sf"/>
</dbReference>
<dbReference type="InterPro" id="IPR023214">
    <property type="entry name" value="HAD_sf"/>
</dbReference>
<comment type="catalytic activity">
    <reaction evidence="1">
        <text>2-phosphoglycolate + H2O = glycolate + phosphate</text>
        <dbReference type="Rhea" id="RHEA:14369"/>
        <dbReference type="ChEBI" id="CHEBI:15377"/>
        <dbReference type="ChEBI" id="CHEBI:29805"/>
        <dbReference type="ChEBI" id="CHEBI:43474"/>
        <dbReference type="ChEBI" id="CHEBI:58033"/>
        <dbReference type="EC" id="3.1.3.18"/>
    </reaction>
</comment>
<dbReference type="Pfam" id="PF13419">
    <property type="entry name" value="HAD_2"/>
    <property type="match status" value="1"/>
</dbReference>
<evidence type="ECO:0000256" key="2">
    <source>
        <dbReference type="ARBA" id="ARBA00004818"/>
    </source>
</evidence>
<dbReference type="EC" id="3.1.3.18" evidence="4"/>
<evidence type="ECO:0000256" key="1">
    <source>
        <dbReference type="ARBA" id="ARBA00000830"/>
    </source>
</evidence>
<dbReference type="SFLD" id="SFLDS00003">
    <property type="entry name" value="Haloacid_Dehalogenase"/>
    <property type="match status" value="1"/>
</dbReference>
<gene>
    <name evidence="5" type="ORF">IAB88_06065</name>
</gene>
<dbReference type="InterPro" id="IPR041492">
    <property type="entry name" value="HAD_2"/>
</dbReference>
<evidence type="ECO:0000256" key="3">
    <source>
        <dbReference type="ARBA" id="ARBA00006171"/>
    </source>
</evidence>
<dbReference type="GO" id="GO:0006281">
    <property type="term" value="P:DNA repair"/>
    <property type="evidence" value="ECO:0007669"/>
    <property type="project" value="TreeGrafter"/>
</dbReference>
<reference evidence="5" key="2">
    <citation type="journal article" date="2021" name="PeerJ">
        <title>Extensive microbial diversity within the chicken gut microbiome revealed by metagenomics and culture.</title>
        <authorList>
            <person name="Gilroy R."/>
            <person name="Ravi A."/>
            <person name="Getino M."/>
            <person name="Pursley I."/>
            <person name="Horton D.L."/>
            <person name="Alikhan N.F."/>
            <person name="Baker D."/>
            <person name="Gharbi K."/>
            <person name="Hall N."/>
            <person name="Watson M."/>
            <person name="Adriaenssens E.M."/>
            <person name="Foster-Nyarko E."/>
            <person name="Jarju S."/>
            <person name="Secka A."/>
            <person name="Antonio M."/>
            <person name="Oren A."/>
            <person name="Chaudhuri R.R."/>
            <person name="La Ragione R."/>
            <person name="Hildebrand F."/>
            <person name="Pallen M.J."/>
        </authorList>
    </citation>
    <scope>NUCLEOTIDE SEQUENCE</scope>
    <source>
        <strain evidence="5">6919</strain>
    </source>
</reference>
<organism evidence="5 6">
    <name type="scientific">Candidatus Limisoma faecipullorum</name>
    <dbReference type="NCBI Taxonomy" id="2840854"/>
    <lineage>
        <taxon>Bacteria</taxon>
        <taxon>Pseudomonadati</taxon>
        <taxon>Bacteroidota</taxon>
        <taxon>Bacteroidia</taxon>
        <taxon>Bacteroidales</taxon>
        <taxon>Candidatus Limisoma</taxon>
    </lineage>
</organism>
<name>A0A9D9IQR8_9BACT</name>
<dbReference type="GO" id="GO:0008967">
    <property type="term" value="F:phosphoglycolate phosphatase activity"/>
    <property type="evidence" value="ECO:0007669"/>
    <property type="project" value="UniProtKB-EC"/>
</dbReference>
<comment type="similarity">
    <text evidence="3">Belongs to the HAD-like hydrolase superfamily. CbbY/CbbZ/Gph/YieH family.</text>
</comment>
<evidence type="ECO:0000313" key="6">
    <source>
        <dbReference type="Proteomes" id="UP000823598"/>
    </source>
</evidence>
<sequence>MIDWSATDALIFDMDGTLWDAVDSYCEIWNTTFRTFGVDCHVGRSQLVGCMGQTLDVIYRNIAGDNPVIPATRFIPVLVDNEKAMMPRLAGIPYPGVREGIEQLSKKYVILLLSNCGEDGLDNMARHIGIAEFVTESVTFGATKRQKDANMRYLKEKHNLVQPVYVGDTESDCRSTHAAGLPFVFASYGFGDCVDADLTVASFRELTEFFLNR</sequence>
<dbReference type="Gene3D" id="1.10.150.240">
    <property type="entry name" value="Putative phosphatase, domain 2"/>
    <property type="match status" value="1"/>
</dbReference>
<comment type="pathway">
    <text evidence="2">Organic acid metabolism; glycolate biosynthesis; glycolate from 2-phosphoglycolate: step 1/1.</text>
</comment>